<name>A0AAV7QGZ7_PLEWA</name>
<accession>A0AAV7QGZ7</accession>
<proteinExistence type="predicted"/>
<evidence type="ECO:0000313" key="3">
    <source>
        <dbReference type="Proteomes" id="UP001066276"/>
    </source>
</evidence>
<gene>
    <name evidence="2" type="ORF">NDU88_005138</name>
</gene>
<dbReference type="EMBL" id="JANPWB010000010">
    <property type="protein sequence ID" value="KAJ1138757.1"/>
    <property type="molecule type" value="Genomic_DNA"/>
</dbReference>
<evidence type="ECO:0000313" key="2">
    <source>
        <dbReference type="EMBL" id="KAJ1138757.1"/>
    </source>
</evidence>
<reference evidence="2" key="1">
    <citation type="journal article" date="2022" name="bioRxiv">
        <title>Sequencing and chromosome-scale assembly of the giantPleurodeles waltlgenome.</title>
        <authorList>
            <person name="Brown T."/>
            <person name="Elewa A."/>
            <person name="Iarovenko S."/>
            <person name="Subramanian E."/>
            <person name="Araus A.J."/>
            <person name="Petzold A."/>
            <person name="Susuki M."/>
            <person name="Suzuki K.-i.T."/>
            <person name="Hayashi T."/>
            <person name="Toyoda A."/>
            <person name="Oliveira C."/>
            <person name="Osipova E."/>
            <person name="Leigh N.D."/>
            <person name="Simon A."/>
            <person name="Yun M.H."/>
        </authorList>
    </citation>
    <scope>NUCLEOTIDE SEQUENCE</scope>
    <source>
        <strain evidence="2">20211129_DDA</strain>
        <tissue evidence="2">Liver</tissue>
    </source>
</reference>
<sequence length="210" mass="22276">MVARLASSSRPPAAITHGPPGVSMSFFPLGVAPLTPNPYAHLVAVSREGKRVEVHRDGRRSTTASCPFLLLPATTHFLHICPEGPGVPAKWGGRGRDERGSSSSGYQRSPPPQYPGSPFHSLKSWASALSQPSNIGKTRSGPPLAFVTGGLTSGSVCSPPPLCHGCYAAPKRNPVPRRPRALSTAWDADLAHQPPSWVWAAPRNRCREAG</sequence>
<feature type="region of interest" description="Disordered" evidence="1">
    <location>
        <begin position="88"/>
        <end position="117"/>
    </location>
</feature>
<dbReference type="Proteomes" id="UP001066276">
    <property type="component" value="Chromosome 6"/>
</dbReference>
<comment type="caution">
    <text evidence="2">The sequence shown here is derived from an EMBL/GenBank/DDBJ whole genome shotgun (WGS) entry which is preliminary data.</text>
</comment>
<keyword evidence="3" id="KW-1185">Reference proteome</keyword>
<organism evidence="2 3">
    <name type="scientific">Pleurodeles waltl</name>
    <name type="common">Iberian ribbed newt</name>
    <dbReference type="NCBI Taxonomy" id="8319"/>
    <lineage>
        <taxon>Eukaryota</taxon>
        <taxon>Metazoa</taxon>
        <taxon>Chordata</taxon>
        <taxon>Craniata</taxon>
        <taxon>Vertebrata</taxon>
        <taxon>Euteleostomi</taxon>
        <taxon>Amphibia</taxon>
        <taxon>Batrachia</taxon>
        <taxon>Caudata</taxon>
        <taxon>Salamandroidea</taxon>
        <taxon>Salamandridae</taxon>
        <taxon>Pleurodelinae</taxon>
        <taxon>Pleurodeles</taxon>
    </lineage>
</organism>
<dbReference type="AlphaFoldDB" id="A0AAV7QGZ7"/>
<evidence type="ECO:0000256" key="1">
    <source>
        <dbReference type="SAM" id="MobiDB-lite"/>
    </source>
</evidence>
<protein>
    <submittedName>
        <fullName evidence="2">Uncharacterized protein</fullName>
    </submittedName>
</protein>